<dbReference type="EMBL" id="JBBPBM010000023">
    <property type="protein sequence ID" value="KAK8546559.1"/>
    <property type="molecule type" value="Genomic_DNA"/>
</dbReference>
<dbReference type="Pfam" id="PF13966">
    <property type="entry name" value="zf-RVT"/>
    <property type="match status" value="1"/>
</dbReference>
<dbReference type="Gene3D" id="3.60.10.10">
    <property type="entry name" value="Endonuclease/exonuclease/phosphatase"/>
    <property type="match status" value="1"/>
</dbReference>
<organism evidence="3 4">
    <name type="scientific">Hibiscus sabdariffa</name>
    <name type="common">roselle</name>
    <dbReference type="NCBI Taxonomy" id="183260"/>
    <lineage>
        <taxon>Eukaryota</taxon>
        <taxon>Viridiplantae</taxon>
        <taxon>Streptophyta</taxon>
        <taxon>Embryophyta</taxon>
        <taxon>Tracheophyta</taxon>
        <taxon>Spermatophyta</taxon>
        <taxon>Magnoliopsida</taxon>
        <taxon>eudicotyledons</taxon>
        <taxon>Gunneridae</taxon>
        <taxon>Pentapetalae</taxon>
        <taxon>rosids</taxon>
        <taxon>malvids</taxon>
        <taxon>Malvales</taxon>
        <taxon>Malvaceae</taxon>
        <taxon>Malvoideae</taxon>
        <taxon>Hibiscus</taxon>
    </lineage>
</organism>
<dbReference type="Gene3D" id="3.30.420.10">
    <property type="entry name" value="Ribonuclease H-like superfamily/Ribonuclease H"/>
    <property type="match status" value="1"/>
</dbReference>
<evidence type="ECO:0000259" key="2">
    <source>
        <dbReference type="PROSITE" id="PS50102"/>
    </source>
</evidence>
<proteinExistence type="predicted"/>
<dbReference type="PANTHER" id="PTHR33710">
    <property type="entry name" value="BNAC02G09200D PROTEIN"/>
    <property type="match status" value="1"/>
</dbReference>
<dbReference type="InterPro" id="IPR012677">
    <property type="entry name" value="Nucleotide-bd_a/b_plait_sf"/>
</dbReference>
<dbReference type="SUPFAM" id="SSF54928">
    <property type="entry name" value="RNA-binding domain, RBD"/>
    <property type="match status" value="1"/>
</dbReference>
<dbReference type="InterPro" id="IPR000504">
    <property type="entry name" value="RRM_dom"/>
</dbReference>
<evidence type="ECO:0000313" key="3">
    <source>
        <dbReference type="EMBL" id="KAK8546559.1"/>
    </source>
</evidence>
<dbReference type="InterPro" id="IPR026960">
    <property type="entry name" value="RVT-Znf"/>
</dbReference>
<keyword evidence="4" id="KW-1185">Reference proteome</keyword>
<name>A0ABR2DUU0_9ROSI</name>
<reference evidence="3 4" key="1">
    <citation type="journal article" date="2024" name="G3 (Bethesda)">
        <title>Genome assembly of Hibiscus sabdariffa L. provides insights into metabolisms of medicinal natural products.</title>
        <authorList>
            <person name="Kim T."/>
        </authorList>
    </citation>
    <scope>NUCLEOTIDE SEQUENCE [LARGE SCALE GENOMIC DNA]</scope>
    <source>
        <strain evidence="3">TK-2024</strain>
        <tissue evidence="3">Old leaves</tissue>
    </source>
</reference>
<evidence type="ECO:0000313" key="4">
    <source>
        <dbReference type="Proteomes" id="UP001472677"/>
    </source>
</evidence>
<dbReference type="InterPro" id="IPR036691">
    <property type="entry name" value="Endo/exonu/phosph_ase_sf"/>
</dbReference>
<dbReference type="Proteomes" id="UP001472677">
    <property type="component" value="Unassembled WGS sequence"/>
</dbReference>
<protein>
    <recommendedName>
        <fullName evidence="2">RRM domain-containing protein</fullName>
    </recommendedName>
</protein>
<gene>
    <name evidence="3" type="ORF">V6N12_027336</name>
</gene>
<dbReference type="SUPFAM" id="SSF53098">
    <property type="entry name" value="Ribonuclease H-like"/>
    <property type="match status" value="1"/>
</dbReference>
<dbReference type="InterPro" id="IPR044730">
    <property type="entry name" value="RNase_H-like_dom_plant"/>
</dbReference>
<comment type="caution">
    <text evidence="3">The sequence shown here is derived from an EMBL/GenBank/DDBJ whole genome shotgun (WGS) entry which is preliminary data.</text>
</comment>
<dbReference type="InterPro" id="IPR012337">
    <property type="entry name" value="RNaseH-like_sf"/>
</dbReference>
<keyword evidence="1" id="KW-0694">RNA-binding</keyword>
<dbReference type="SMART" id="SM00360">
    <property type="entry name" value="RRM"/>
    <property type="match status" value="1"/>
</dbReference>
<feature type="domain" description="RRM" evidence="2">
    <location>
        <begin position="38"/>
        <end position="118"/>
    </location>
</feature>
<dbReference type="Pfam" id="PF13456">
    <property type="entry name" value="RVT_3"/>
    <property type="match status" value="1"/>
</dbReference>
<evidence type="ECO:0000256" key="1">
    <source>
        <dbReference type="PROSITE-ProRule" id="PRU00176"/>
    </source>
</evidence>
<sequence length="1419" mass="159567">MERNGESVQAVRAGDDVRKQSMDGDFQLSNEGKGEASWTAFVDNLSRRVSRGALWEVFSHYGKVIRVFISMAKKKPRYKETTFAFVRFAKEKDMYRAIEKMNNSKIDGRIISVAKARFPASLTTTVVKKNYKVHSEMKEQVSNYPGGASKLCFGKQDRTDSDGLDSRSYREVLMGKPKSRGEQRQKNDYNTGLEVDNSQKRLLDIHIPAKDIAWIDLSLVAIMKQQYDFEFIQRALLSDGINVKVAKWGNSDLFCVLTFNTVEDKNEAWKEREEGLAFWFDHVEPLLNNKGIPAAFLSISLMGVPLHCWHETFFEALGNRWGSFVSIDINTKNLVDFSVARMIIRAESPHDIPCSLNIRSLGRNYIIKVSIEAVPKECNGTAMDRSATNFADVWPSEFHNIEVRSVNSDSQSLSLPAGKEASPVKEDYPSRVNPLGVGSVLVDNHCTINSPLFPRVSALHGVEDVFKGPAGGAVDEAGEDVGVGAGVPPILEFGVSGWKQSPEDRPDGFGLVISPKQTLDPTSSNSLVGLKNIIVANSSEVCIDQHISPSFEFVPDSFEGLENSFTRKDSSGDCISSHGFPHAIPVNSTPCSLNFTLLNPSHRRAVRRSVREALETPSACNGGKEAVIKRVCEMEEELRKKESKLSEPSPRVLRRLWNGANIHKIFSPSVGSAGGLISMWNEEVFVASQHFIYNRFIAIVGFLKKQNFECGLLNVYGPYLEADKSSFFSEVFEFLEQFHFPWCICGDFNAYLQAEDKLGGPPNFYSMEIFRDFCQGNNLVDLPLNGGAFTWSNRRDPPTLVRLDRFLVSVDFLATFHNLEQRLLNKLTSDHNAIFLSLLEEEWGPRPFKFFNYLLDEAGFVDMVTSNMQKSISGSKKVGALQLLKSAKVAIKDWVCNTNNINPRKVIKDLEAEISALELNQAAGRWDSLSTERISVLRAQVLALLGKWIWKFANEKGSPWQELIANKYSYELDRLLPSPNHRGRRSWIWANILKSYEKEDHFGVCLKSNLRIHVGDGKSVRFWLDIWICNDPLSNIFPRIFAICISKLGTIADFGYKYFGVWSWDIPLRRSLFDWEVEQWNSLLALLNEFRVSNMDRDCISWKGSGDGKFSAKAIVRLVNNNVQSTFDWNLLVWSGLAPPKVEVFLWQVIQKKISVRAELAYRGLSSIQNVLCPLCGTSVETVNHLLFTCMVSWKLWSGCPALWGLSLVHHNEPGAFLEAWFGVFHLSREDSIWQLLPFAVLWSVWLFRNDIIFAGSHLDFAQLFFLVKLRVAMWYKAKNPGVVPSVESLILDPSCLDKSRHSKEIGLPKSVWSAPPVGFLKMNVDGAMCRDRSKGGIGGVLKDNVGEQLASFSLPIGSGPPILAELEVICHGLELFFSINEFANSRLILECDSAIAIDWILQPSLCPSVFSSLVRKCH</sequence>
<accession>A0ABR2DUU0</accession>
<dbReference type="InterPro" id="IPR035979">
    <property type="entry name" value="RBD_domain_sf"/>
</dbReference>
<dbReference type="Gene3D" id="3.30.70.330">
    <property type="match status" value="1"/>
</dbReference>
<dbReference type="PROSITE" id="PS50102">
    <property type="entry name" value="RRM"/>
    <property type="match status" value="1"/>
</dbReference>
<dbReference type="PANTHER" id="PTHR33710:SF64">
    <property type="entry name" value="ENDONUCLEASE_EXONUCLEASE_PHOSPHATASE DOMAIN-CONTAINING PROTEIN"/>
    <property type="match status" value="1"/>
</dbReference>
<dbReference type="InterPro" id="IPR002156">
    <property type="entry name" value="RNaseH_domain"/>
</dbReference>
<dbReference type="Pfam" id="PF00076">
    <property type="entry name" value="RRM_1"/>
    <property type="match status" value="1"/>
</dbReference>
<dbReference type="SUPFAM" id="SSF56219">
    <property type="entry name" value="DNase I-like"/>
    <property type="match status" value="1"/>
</dbReference>
<dbReference type="CDD" id="cd06222">
    <property type="entry name" value="RNase_H_like"/>
    <property type="match status" value="1"/>
</dbReference>
<dbReference type="CDD" id="cd00590">
    <property type="entry name" value="RRM_SF"/>
    <property type="match status" value="1"/>
</dbReference>
<dbReference type="InterPro" id="IPR036397">
    <property type="entry name" value="RNaseH_sf"/>
</dbReference>